<reference evidence="1" key="1">
    <citation type="submission" date="2020-09" db="EMBL/GenBank/DDBJ databases">
        <title>Genome-Enabled Discovery of Anthraquinone Biosynthesis in Senna tora.</title>
        <authorList>
            <person name="Kang S.-H."/>
            <person name="Pandey R.P."/>
            <person name="Lee C.-M."/>
            <person name="Sim J.-S."/>
            <person name="Jeong J.-T."/>
            <person name="Choi B.-S."/>
            <person name="Jung M."/>
            <person name="Ginzburg D."/>
            <person name="Zhao K."/>
            <person name="Won S.Y."/>
            <person name="Oh T.-J."/>
            <person name="Yu Y."/>
            <person name="Kim N.-H."/>
            <person name="Lee O.R."/>
            <person name="Lee T.-H."/>
            <person name="Bashyal P."/>
            <person name="Kim T.-S."/>
            <person name="Lee W.-H."/>
            <person name="Kawkins C."/>
            <person name="Kim C.-K."/>
            <person name="Kim J.S."/>
            <person name="Ahn B.O."/>
            <person name="Rhee S.Y."/>
            <person name="Sohng J.K."/>
        </authorList>
    </citation>
    <scope>NUCLEOTIDE SEQUENCE</scope>
    <source>
        <tissue evidence="1">Leaf</tissue>
    </source>
</reference>
<proteinExistence type="predicted"/>
<evidence type="ECO:0008006" key="3">
    <source>
        <dbReference type="Google" id="ProtNLM"/>
    </source>
</evidence>
<evidence type="ECO:0000313" key="1">
    <source>
        <dbReference type="EMBL" id="KAF7827832.1"/>
    </source>
</evidence>
<protein>
    <recommendedName>
        <fullName evidence="3">HMA domain-containing protein</fullName>
    </recommendedName>
</protein>
<organism evidence="1 2">
    <name type="scientific">Senna tora</name>
    <dbReference type="NCBI Taxonomy" id="362788"/>
    <lineage>
        <taxon>Eukaryota</taxon>
        <taxon>Viridiplantae</taxon>
        <taxon>Streptophyta</taxon>
        <taxon>Embryophyta</taxon>
        <taxon>Tracheophyta</taxon>
        <taxon>Spermatophyta</taxon>
        <taxon>Magnoliopsida</taxon>
        <taxon>eudicotyledons</taxon>
        <taxon>Gunneridae</taxon>
        <taxon>Pentapetalae</taxon>
        <taxon>rosids</taxon>
        <taxon>fabids</taxon>
        <taxon>Fabales</taxon>
        <taxon>Fabaceae</taxon>
        <taxon>Caesalpinioideae</taxon>
        <taxon>Cassia clade</taxon>
        <taxon>Senna</taxon>
    </lineage>
</organism>
<gene>
    <name evidence="1" type="ORF">G2W53_018996</name>
</gene>
<dbReference type="AlphaFoldDB" id="A0A834TUN5"/>
<comment type="caution">
    <text evidence="1">The sequence shown here is derived from an EMBL/GenBank/DDBJ whole genome shotgun (WGS) entry which is preliminary data.</text>
</comment>
<dbReference type="OrthoDB" id="1649273at2759"/>
<sequence>MGLFHQCRNICMDFGGEKEEEELEEEEEGGEAIKISKGFSFSGTTLASMESLSLPLVQEVVLFADMQCKNCQKRVSDVITKMNGKKACFD</sequence>
<dbReference type="EMBL" id="JAAIUW010000006">
    <property type="protein sequence ID" value="KAF7827832.1"/>
    <property type="molecule type" value="Genomic_DNA"/>
</dbReference>
<accession>A0A834TUN5</accession>
<keyword evidence="2" id="KW-1185">Reference proteome</keyword>
<evidence type="ECO:0000313" key="2">
    <source>
        <dbReference type="Proteomes" id="UP000634136"/>
    </source>
</evidence>
<dbReference type="Proteomes" id="UP000634136">
    <property type="component" value="Unassembled WGS sequence"/>
</dbReference>
<name>A0A834TUN5_9FABA</name>